<dbReference type="AlphaFoldDB" id="A0A1V0UBQ6"/>
<dbReference type="KEGG" id="svu:B1H20_15685"/>
<evidence type="ECO:0008006" key="3">
    <source>
        <dbReference type="Google" id="ProtNLM"/>
    </source>
</evidence>
<evidence type="ECO:0000313" key="2">
    <source>
        <dbReference type="Proteomes" id="UP000192445"/>
    </source>
</evidence>
<name>A0A1V0UBQ6_STRVN</name>
<dbReference type="STRING" id="1935.B1H20_15685"/>
<gene>
    <name evidence="1" type="ORF">B1H20_15685</name>
</gene>
<dbReference type="RefSeq" id="WP_030295404.1">
    <property type="nucleotide sequence ID" value="NZ_CP020570.1"/>
</dbReference>
<dbReference type="EMBL" id="CP020570">
    <property type="protein sequence ID" value="ARF62674.1"/>
    <property type="molecule type" value="Genomic_DNA"/>
</dbReference>
<accession>A0A1V0UBQ6</accession>
<sequence>MSPKKGDRVSVPPLNGWNVVFGTTEAVTGWEELCRVALPSAHRCLDALRGDPLARSNWNRQHQLRGRHATKMWKGSDLDQWEYEVTSGGRVRYLVSAETSTVILVYASPRHPKDTE</sequence>
<evidence type="ECO:0000313" key="1">
    <source>
        <dbReference type="EMBL" id="ARF62674.1"/>
    </source>
</evidence>
<organism evidence="1 2">
    <name type="scientific">Streptomyces violaceoruber</name>
    <dbReference type="NCBI Taxonomy" id="1935"/>
    <lineage>
        <taxon>Bacteria</taxon>
        <taxon>Bacillati</taxon>
        <taxon>Actinomycetota</taxon>
        <taxon>Actinomycetes</taxon>
        <taxon>Kitasatosporales</taxon>
        <taxon>Streptomycetaceae</taxon>
        <taxon>Streptomyces</taxon>
        <taxon>Streptomyces violaceoruber group</taxon>
    </lineage>
</organism>
<protein>
    <recommendedName>
        <fullName evidence="3">Addiction module toxin RelE</fullName>
    </recommendedName>
</protein>
<proteinExistence type="predicted"/>
<reference evidence="1 2" key="1">
    <citation type="submission" date="2017-03" db="EMBL/GenBank/DDBJ databases">
        <title>Complete Genome Sequence of a natural compounds producer, Streptomyces violaceus S21.</title>
        <authorList>
            <person name="Zhong C."/>
            <person name="Zhao Z."/>
            <person name="Fu J."/>
            <person name="Zong G."/>
            <person name="Qin R."/>
            <person name="Cao G."/>
        </authorList>
    </citation>
    <scope>NUCLEOTIDE SEQUENCE [LARGE SCALE GENOMIC DNA]</scope>
    <source>
        <strain evidence="1 2">S21</strain>
    </source>
</reference>
<dbReference type="OrthoDB" id="487569at2"/>
<dbReference type="Proteomes" id="UP000192445">
    <property type="component" value="Chromosome"/>
</dbReference>